<dbReference type="Gene3D" id="3.40.1170.60">
    <property type="match status" value="1"/>
</dbReference>
<protein>
    <submittedName>
        <fullName evidence="7">Excinuclease ABC subunit A</fullName>
    </submittedName>
</protein>
<dbReference type="Gene3D" id="3.30.1490.100">
    <property type="entry name" value="DNA polymerase, Y-family, little finger domain"/>
    <property type="match status" value="1"/>
</dbReference>
<dbReference type="GO" id="GO:0003684">
    <property type="term" value="F:damaged DNA binding"/>
    <property type="evidence" value="ECO:0007669"/>
    <property type="project" value="InterPro"/>
</dbReference>
<dbReference type="PROSITE" id="PS50173">
    <property type="entry name" value="UMUC"/>
    <property type="match status" value="1"/>
</dbReference>
<gene>
    <name evidence="7" type="ORF">A6J77_007245</name>
</gene>
<dbReference type="GO" id="GO:0006260">
    <property type="term" value="P:DNA replication"/>
    <property type="evidence" value="ECO:0007669"/>
    <property type="project" value="UniProtKB-KW"/>
</dbReference>
<dbReference type="EMBL" id="NBTM02000001">
    <property type="protein sequence ID" value="PNL92031.1"/>
    <property type="molecule type" value="Genomic_DNA"/>
</dbReference>
<dbReference type="SUPFAM" id="SSF100879">
    <property type="entry name" value="Lesion bypass DNA polymerase (Y-family), little finger domain"/>
    <property type="match status" value="1"/>
</dbReference>
<evidence type="ECO:0000313" key="7">
    <source>
        <dbReference type="EMBL" id="PNL92031.1"/>
    </source>
</evidence>
<evidence type="ECO:0000256" key="2">
    <source>
        <dbReference type="ARBA" id="ARBA00022457"/>
    </source>
</evidence>
<comment type="similarity">
    <text evidence="1">Belongs to the DNA polymerase type-Y family.</text>
</comment>
<dbReference type="Proteomes" id="UP000192813">
    <property type="component" value="Unassembled WGS sequence"/>
</dbReference>
<accession>A0A2J9PPQ6</accession>
<dbReference type="GO" id="GO:0009432">
    <property type="term" value="P:SOS response"/>
    <property type="evidence" value="ECO:0007669"/>
    <property type="project" value="TreeGrafter"/>
</dbReference>
<dbReference type="Gene3D" id="1.10.150.20">
    <property type="entry name" value="5' to 3' exonuclease, C-terminal subdomain"/>
    <property type="match status" value="1"/>
</dbReference>
<comment type="caution">
    <text evidence="7">The sequence shown here is derived from an EMBL/GenBank/DDBJ whole genome shotgun (WGS) entry which is preliminary data.</text>
</comment>
<keyword evidence="5" id="KW-0239">DNA-directed DNA polymerase</keyword>
<dbReference type="GO" id="GO:0003887">
    <property type="term" value="F:DNA-directed DNA polymerase activity"/>
    <property type="evidence" value="ECO:0007669"/>
    <property type="project" value="UniProtKB-KW"/>
</dbReference>
<dbReference type="SUPFAM" id="SSF56672">
    <property type="entry name" value="DNA/RNA polymerases"/>
    <property type="match status" value="1"/>
</dbReference>
<dbReference type="GO" id="GO:0006281">
    <property type="term" value="P:DNA repair"/>
    <property type="evidence" value="ECO:0007669"/>
    <property type="project" value="InterPro"/>
</dbReference>
<dbReference type="InterPro" id="IPR043128">
    <property type="entry name" value="Rev_trsase/Diguanyl_cyclase"/>
</dbReference>
<evidence type="ECO:0000256" key="1">
    <source>
        <dbReference type="ARBA" id="ARBA00010945"/>
    </source>
</evidence>
<dbReference type="CDD" id="cd01700">
    <property type="entry name" value="PolY_Pol_V_umuC"/>
    <property type="match status" value="1"/>
</dbReference>
<evidence type="ECO:0000313" key="8">
    <source>
        <dbReference type="Proteomes" id="UP000192813"/>
    </source>
</evidence>
<dbReference type="AlphaFoldDB" id="A0A2J9PPQ6"/>
<keyword evidence="2" id="KW-0515">Mutator protein</keyword>
<evidence type="ECO:0000256" key="4">
    <source>
        <dbReference type="ARBA" id="ARBA00022705"/>
    </source>
</evidence>
<keyword evidence="4" id="KW-0235">DNA replication</keyword>
<dbReference type="RefSeq" id="WP_083069502.1">
    <property type="nucleotide sequence ID" value="NZ_CBCPHS010000010.1"/>
</dbReference>
<dbReference type="InterPro" id="IPR043502">
    <property type="entry name" value="DNA/RNA_pol_sf"/>
</dbReference>
<dbReference type="InterPro" id="IPR036775">
    <property type="entry name" value="DNA_pol_Y-fam_lit_finger_sf"/>
</dbReference>
<dbReference type="GO" id="GO:0042276">
    <property type="term" value="P:error-prone translesion synthesis"/>
    <property type="evidence" value="ECO:0007669"/>
    <property type="project" value="TreeGrafter"/>
</dbReference>
<organism evidence="7 8">
    <name type="scientific">Aerococcus viridans</name>
    <dbReference type="NCBI Taxonomy" id="1377"/>
    <lineage>
        <taxon>Bacteria</taxon>
        <taxon>Bacillati</taxon>
        <taxon>Bacillota</taxon>
        <taxon>Bacilli</taxon>
        <taxon>Lactobacillales</taxon>
        <taxon>Aerococcaceae</taxon>
        <taxon>Aerococcus</taxon>
    </lineage>
</organism>
<dbReference type="InterPro" id="IPR017961">
    <property type="entry name" value="DNA_pol_Y-fam_little_finger"/>
</dbReference>
<dbReference type="InterPro" id="IPR050116">
    <property type="entry name" value="DNA_polymerase-Y"/>
</dbReference>
<keyword evidence="5" id="KW-0808">Transferase</keyword>
<dbReference type="Gene3D" id="3.30.70.270">
    <property type="match status" value="1"/>
</dbReference>
<dbReference type="InterPro" id="IPR053848">
    <property type="entry name" value="IMS_HHH_1"/>
</dbReference>
<dbReference type="InterPro" id="IPR001126">
    <property type="entry name" value="UmuC"/>
</dbReference>
<name>A0A2J9PPQ6_9LACT</name>
<dbReference type="Pfam" id="PF00817">
    <property type="entry name" value="IMS"/>
    <property type="match status" value="1"/>
</dbReference>
<evidence type="ECO:0000256" key="5">
    <source>
        <dbReference type="ARBA" id="ARBA00022932"/>
    </source>
</evidence>
<dbReference type="PANTHER" id="PTHR11076">
    <property type="entry name" value="DNA REPAIR POLYMERASE UMUC / TRANSFERASE FAMILY MEMBER"/>
    <property type="match status" value="1"/>
</dbReference>
<dbReference type="GO" id="GO:0005829">
    <property type="term" value="C:cytosol"/>
    <property type="evidence" value="ECO:0007669"/>
    <property type="project" value="TreeGrafter"/>
</dbReference>
<proteinExistence type="inferred from homology"/>
<dbReference type="Pfam" id="PF11799">
    <property type="entry name" value="IMS_C"/>
    <property type="match status" value="1"/>
</dbReference>
<dbReference type="PANTHER" id="PTHR11076:SF35">
    <property type="entry name" value="DNA REPAIR PROTEIN HOMOLOG YOBH"/>
    <property type="match status" value="1"/>
</dbReference>
<dbReference type="Pfam" id="PF21999">
    <property type="entry name" value="IMS_HHH_1"/>
    <property type="match status" value="1"/>
</dbReference>
<sequence>MFANNVTFDYSKEPSRDILCIDCKSFYASVEAVELGLDPLTTKLVVMSYSDEAGGQSRGSGLILASSPAAKKAFNISNVTRARDLPYPYPEDLVIAQPRMRFYMEKNQEINRIYKSYVDEANHHVFSIDESFLDVTDSFKLFKVSSAYEMAQKIQKDVHDQTGIYTTIGIGDNPFLAKVALDIGAKKEGDMIAEWRYEDVPDTLWQIADLTEVCGIGHRMARRLNGMGINNVYDLAHSSYHVLKDKLGVMGAQLYAHSWGIDRSFLGTPYTTKDKSIGNSQVLPRDYTDKDEIAVVVKEMADQIGTRLRRAGAQTQVVGLGLGYSMGYFDASGKRGIHKQIKVTPTNQSKVIAEVALYLLSLLYDNQVIRHISLYSGNLVYHQAVQLNLFESENNQVAEMKTDVIVDTIRKKYGFKSLVYASSLKAGGRAIDRSSLVGGHAGGMAGIEGEAHG</sequence>
<keyword evidence="3" id="KW-0548">Nucleotidyltransferase</keyword>
<feature type="domain" description="UmuC" evidence="6">
    <location>
        <begin position="18"/>
        <end position="217"/>
    </location>
</feature>
<reference evidence="8" key="1">
    <citation type="submission" date="2017-12" db="EMBL/GenBank/DDBJ databases">
        <title>FDA dAtabase for Regulatory Grade micrObial Sequences (FDA-ARGOS): Supporting development and validation of Infectious Disease Dx tests.</title>
        <authorList>
            <person name="Hoffmann M."/>
            <person name="Allard M."/>
            <person name="Evans P."/>
            <person name="Brown E."/>
            <person name="Tallon L."/>
            <person name="Sadzewicz L."/>
            <person name="Sengamalay N."/>
            <person name="Ott S."/>
            <person name="Godinez A."/>
            <person name="Nagaraj S."/>
            <person name="Vavikolanu K."/>
            <person name="Aluvathingal J."/>
            <person name="Nadendla S."/>
            <person name="Sichtig H."/>
        </authorList>
    </citation>
    <scope>NUCLEOTIDE SEQUENCE [LARGE SCALE GENOMIC DNA]</scope>
    <source>
        <strain evidence="8">FDAARGOS_249</strain>
    </source>
</reference>
<evidence type="ECO:0000256" key="3">
    <source>
        <dbReference type="ARBA" id="ARBA00022695"/>
    </source>
</evidence>
<evidence type="ECO:0000259" key="6">
    <source>
        <dbReference type="PROSITE" id="PS50173"/>
    </source>
</evidence>